<comment type="caution">
    <text evidence="5">The sequence shown here is derived from an EMBL/GenBank/DDBJ whole genome shotgun (WGS) entry which is preliminary data.</text>
</comment>
<evidence type="ECO:0000313" key="6">
    <source>
        <dbReference type="Proteomes" id="UP000318336"/>
    </source>
</evidence>
<evidence type="ECO:0000259" key="4">
    <source>
        <dbReference type="Pfam" id="PF13458"/>
    </source>
</evidence>
<dbReference type="InterPro" id="IPR028081">
    <property type="entry name" value="Leu-bd"/>
</dbReference>
<evidence type="ECO:0000256" key="2">
    <source>
        <dbReference type="ARBA" id="ARBA00022729"/>
    </source>
</evidence>
<sequence length="425" mass="44488">MTRPSRRTFRATAATGAALALVLTGCSLKTPESVGGGGGARGLKTDVGVTDDTITLGSLTDTSGVFKVLGLAITQGSQMWAQDVNATGGICGRQIKLVSADHGYSAEKAVPLYNQMKPNVLGLVQLLGSPILAALKKPIVNDKIAAIPASWASDNLDVPNVVMVGPTYDVEVINGLSYLQEEGKIKKGDTIGHIYIDSEYGKNGLKGSQYYTKQNGMRLVSASVTSTESDLTSAVTRMRSSGVKALVLTTTPAQTGSALGVASSQGMRVPIFGSGPSFTPQLLQSPARSVLLSGQFTSSALQVPYNYDKTPLAQEISTRFAKDQPNQVPTYGPNQGYANGLVWGAILKQACSDGDMTREGILKAVRKTSVDTRGLTPPLDFTQPGQPSTRAGYLMQPAAVPGGLKVIEGPAASDAALTYKTPFQK</sequence>
<dbReference type="RefSeq" id="WP_142005061.1">
    <property type="nucleotide sequence ID" value="NZ_CAJTBP010000001.1"/>
</dbReference>
<evidence type="ECO:0000256" key="1">
    <source>
        <dbReference type="ARBA" id="ARBA00010062"/>
    </source>
</evidence>
<feature type="chain" id="PRO_5021897596" evidence="3">
    <location>
        <begin position="21"/>
        <end position="425"/>
    </location>
</feature>
<dbReference type="Proteomes" id="UP000318336">
    <property type="component" value="Unassembled WGS sequence"/>
</dbReference>
<dbReference type="Pfam" id="PF13458">
    <property type="entry name" value="Peripla_BP_6"/>
    <property type="match status" value="1"/>
</dbReference>
<proteinExistence type="inferred from homology"/>
<protein>
    <submittedName>
        <fullName evidence="5">ABC-type branched-subunit amino acid transport system substrate-binding protein</fullName>
    </submittedName>
</protein>
<dbReference type="OrthoDB" id="7337537at2"/>
<dbReference type="EMBL" id="VFOK01000001">
    <property type="protein sequence ID" value="TQL32987.1"/>
    <property type="molecule type" value="Genomic_DNA"/>
</dbReference>
<organism evidence="5 6">
    <name type="scientific">Barrientosiimonas humi</name>
    <dbReference type="NCBI Taxonomy" id="999931"/>
    <lineage>
        <taxon>Bacteria</taxon>
        <taxon>Bacillati</taxon>
        <taxon>Actinomycetota</taxon>
        <taxon>Actinomycetes</taxon>
        <taxon>Micrococcales</taxon>
        <taxon>Dermacoccaceae</taxon>
        <taxon>Barrientosiimonas</taxon>
    </lineage>
</organism>
<dbReference type="InterPro" id="IPR028082">
    <property type="entry name" value="Peripla_BP_I"/>
</dbReference>
<gene>
    <name evidence="5" type="ORF">FB554_1120</name>
</gene>
<keyword evidence="2 3" id="KW-0732">Signal</keyword>
<evidence type="ECO:0000313" key="5">
    <source>
        <dbReference type="EMBL" id="TQL32987.1"/>
    </source>
</evidence>
<reference evidence="5 6" key="1">
    <citation type="submission" date="2019-06" db="EMBL/GenBank/DDBJ databases">
        <title>Sequencing the genomes of 1000 actinobacteria strains.</title>
        <authorList>
            <person name="Klenk H.-P."/>
        </authorList>
    </citation>
    <scope>NUCLEOTIDE SEQUENCE [LARGE SCALE GENOMIC DNA]</scope>
    <source>
        <strain evidence="5 6">DSM 24617</strain>
    </source>
</reference>
<dbReference type="PROSITE" id="PS51257">
    <property type="entry name" value="PROKAR_LIPOPROTEIN"/>
    <property type="match status" value="1"/>
</dbReference>
<comment type="similarity">
    <text evidence="1">Belongs to the leucine-binding protein family.</text>
</comment>
<feature type="domain" description="Leucine-binding protein" evidence="4">
    <location>
        <begin position="53"/>
        <end position="396"/>
    </location>
</feature>
<feature type="signal peptide" evidence="3">
    <location>
        <begin position="1"/>
        <end position="20"/>
    </location>
</feature>
<dbReference type="PANTHER" id="PTHR47235">
    <property type="entry name" value="BLR6548 PROTEIN"/>
    <property type="match status" value="1"/>
</dbReference>
<evidence type="ECO:0000256" key="3">
    <source>
        <dbReference type="SAM" id="SignalP"/>
    </source>
</evidence>
<name>A0A542XB03_9MICO</name>
<dbReference type="AlphaFoldDB" id="A0A542XB03"/>
<keyword evidence="6" id="KW-1185">Reference proteome</keyword>
<accession>A0A542XB03</accession>
<dbReference type="PANTHER" id="PTHR47235:SF1">
    <property type="entry name" value="BLR6548 PROTEIN"/>
    <property type="match status" value="1"/>
</dbReference>
<dbReference type="Gene3D" id="3.40.50.2300">
    <property type="match status" value="2"/>
</dbReference>
<dbReference type="SUPFAM" id="SSF53822">
    <property type="entry name" value="Periplasmic binding protein-like I"/>
    <property type="match status" value="1"/>
</dbReference>